<proteinExistence type="predicted"/>
<dbReference type="Pfam" id="PF10056">
    <property type="entry name" value="DUF2293"/>
    <property type="match status" value="1"/>
</dbReference>
<dbReference type="AlphaFoldDB" id="A0A0P8A451"/>
<reference evidence="3 5" key="1">
    <citation type="submission" date="2015-09" db="EMBL/GenBank/DDBJ databases">
        <title>Identification and resolution of microdiversity through metagenomic sequencing of parallel consortia.</title>
        <authorList>
            <person name="Nelson W.C."/>
            <person name="Romine M.F."/>
            <person name="Lindemann S.R."/>
        </authorList>
    </citation>
    <scope>NUCLEOTIDE SEQUENCE [LARGE SCALE GENOMIC DNA]</scope>
    <source>
        <strain evidence="3">HL-109</strain>
    </source>
</reference>
<dbReference type="STRING" id="1653334.GA0071312_1541"/>
<evidence type="ECO:0000313" key="5">
    <source>
        <dbReference type="Proteomes" id="UP000050497"/>
    </source>
</evidence>
<reference evidence="4 6" key="2">
    <citation type="submission" date="2016-08" db="EMBL/GenBank/DDBJ databases">
        <authorList>
            <person name="Varghese N."/>
            <person name="Submissions Spin"/>
        </authorList>
    </citation>
    <scope>NUCLEOTIDE SEQUENCE [LARGE SCALE GENOMIC DNA]</scope>
    <source>
        <strain evidence="4 6">HL-109</strain>
    </source>
</reference>
<organism evidence="3 5">
    <name type="scientific">Saliniramus fredricksonii</name>
    <dbReference type="NCBI Taxonomy" id="1653334"/>
    <lineage>
        <taxon>Bacteria</taxon>
        <taxon>Pseudomonadati</taxon>
        <taxon>Pseudomonadota</taxon>
        <taxon>Alphaproteobacteria</taxon>
        <taxon>Hyphomicrobiales</taxon>
        <taxon>Salinarimonadaceae</taxon>
        <taxon>Saliniramus</taxon>
    </lineage>
</organism>
<dbReference type="EMBL" id="LJSX01000019">
    <property type="protein sequence ID" value="KPQ10039.1"/>
    <property type="molecule type" value="Genomic_DNA"/>
</dbReference>
<feature type="region of interest" description="Disordered" evidence="1">
    <location>
        <begin position="1"/>
        <end position="29"/>
    </location>
</feature>
<protein>
    <recommendedName>
        <fullName evidence="2">DUF2293 domain-containing protein</fullName>
    </recommendedName>
</protein>
<dbReference type="InterPro" id="IPR018744">
    <property type="entry name" value="DUF2293"/>
</dbReference>
<feature type="compositionally biased region" description="Low complexity" evidence="1">
    <location>
        <begin position="15"/>
        <end position="26"/>
    </location>
</feature>
<dbReference type="Proteomes" id="UP000050497">
    <property type="component" value="Unassembled WGS sequence"/>
</dbReference>
<comment type="caution">
    <text evidence="3">The sequence shown here is derived from an EMBL/GenBank/DDBJ whole genome shotgun (WGS) entry which is preliminary data.</text>
</comment>
<dbReference type="Proteomes" id="UP000182800">
    <property type="component" value="Unassembled WGS sequence"/>
</dbReference>
<evidence type="ECO:0000313" key="6">
    <source>
        <dbReference type="Proteomes" id="UP000182800"/>
    </source>
</evidence>
<evidence type="ECO:0000256" key="1">
    <source>
        <dbReference type="SAM" id="MobiDB-lite"/>
    </source>
</evidence>
<evidence type="ECO:0000313" key="3">
    <source>
        <dbReference type="EMBL" id="KPQ10039.1"/>
    </source>
</evidence>
<keyword evidence="6" id="KW-1185">Reference proteome</keyword>
<dbReference type="RefSeq" id="WP_238947151.1">
    <property type="nucleotide sequence ID" value="NZ_FMBM01000002.1"/>
</dbReference>
<accession>A0A0P8A451</accession>
<evidence type="ECO:0000313" key="4">
    <source>
        <dbReference type="EMBL" id="SCC80521.1"/>
    </source>
</evidence>
<name>A0A0P8A451_9HYPH</name>
<sequence length="123" mass="13542">MADMATRKTGKAQRIRAAGAPAASAGGRRERLDEALDHLAPRLPRFEREAIIDHALDSPGLSTADPGNAAWLAMVAYIRHVFTDYDALLADGFDQDAARFFVIDEINDYLAEWGARRRVEGSE</sequence>
<evidence type="ECO:0000259" key="2">
    <source>
        <dbReference type="Pfam" id="PF10056"/>
    </source>
</evidence>
<feature type="domain" description="DUF2293" evidence="2">
    <location>
        <begin position="35"/>
        <end position="114"/>
    </location>
</feature>
<dbReference type="EMBL" id="FMBM01000002">
    <property type="protein sequence ID" value="SCC80521.1"/>
    <property type="molecule type" value="Genomic_DNA"/>
</dbReference>
<gene>
    <name evidence="4" type="ORF">GA0071312_1541</name>
    <name evidence="3" type="ORF">HLUCCO17_12240</name>
</gene>